<dbReference type="Gene3D" id="3.40.50.1000">
    <property type="entry name" value="HAD superfamily/HAD-like"/>
    <property type="match status" value="1"/>
</dbReference>
<sequence>MTIPAIIWDVDGTLVDTAEHHFRAWARFAAEIGRPFTRADFAATFGMRNPEILRKLFEPDADDALCAKWGEQKENHYRASVRDEGTQLLPGVARLLKEFADRGWPQAVGSSAPQGNLDLLLSVTNTRGYFGAVVTGDDVKRGKPDPEVFLTAAAQLGADPRRCVVFEDAAAGVEAARAGGMKCVAVTFVGHHPADKLRAAGADIVVGSLDEITAEQVAALV</sequence>
<dbReference type="InterPro" id="IPR010976">
    <property type="entry name" value="B-phosphoglucomutase_hydrolase"/>
</dbReference>
<dbReference type="InterPro" id="IPR051806">
    <property type="entry name" value="HAD-like_SPP"/>
</dbReference>
<keyword evidence="3" id="KW-1185">Reference proteome</keyword>
<dbReference type="RefSeq" id="WP_261184287.1">
    <property type="nucleotide sequence ID" value="NZ_JAXBLV010000211.1"/>
</dbReference>
<reference evidence="3" key="1">
    <citation type="journal article" date="2023" name="Mar. Drugs">
        <title>Gemmata algarum, a Novel Planctomycete Isolated from an Algal Mat, Displays Antimicrobial Activity.</title>
        <authorList>
            <person name="Kumar G."/>
            <person name="Kallscheuer N."/>
            <person name="Kashif M."/>
            <person name="Ahamad S."/>
            <person name="Jagadeeshwari U."/>
            <person name="Pannikurungottu S."/>
            <person name="Haufschild T."/>
            <person name="Kabuu M."/>
            <person name="Sasikala C."/>
            <person name="Jogler C."/>
            <person name="Ramana C."/>
        </authorList>
    </citation>
    <scope>NUCLEOTIDE SEQUENCE [LARGE SCALE GENOMIC DNA]</scope>
    <source>
        <strain evidence="3">JC673</strain>
    </source>
</reference>
<comment type="caution">
    <text evidence="2">The sequence shown here is derived from an EMBL/GenBank/DDBJ whole genome shotgun (WGS) entry which is preliminary data.</text>
</comment>
<protein>
    <submittedName>
        <fullName evidence="2">HAD family phosphatase</fullName>
    </submittedName>
</protein>
<evidence type="ECO:0000256" key="1">
    <source>
        <dbReference type="ARBA" id="ARBA00006171"/>
    </source>
</evidence>
<dbReference type="NCBIfam" id="TIGR01509">
    <property type="entry name" value="HAD-SF-IA-v3"/>
    <property type="match status" value="1"/>
</dbReference>
<dbReference type="EMBL" id="JAXBLV010000211">
    <property type="protein sequence ID" value="MDY3562370.1"/>
    <property type="molecule type" value="Genomic_DNA"/>
</dbReference>
<dbReference type="SFLD" id="SFLDG01129">
    <property type="entry name" value="C1.5:_HAD__Beta-PGM__Phosphata"/>
    <property type="match status" value="1"/>
</dbReference>
<organism evidence="2 3">
    <name type="scientific">Gemmata algarum</name>
    <dbReference type="NCBI Taxonomy" id="2975278"/>
    <lineage>
        <taxon>Bacteria</taxon>
        <taxon>Pseudomonadati</taxon>
        <taxon>Planctomycetota</taxon>
        <taxon>Planctomycetia</taxon>
        <taxon>Gemmatales</taxon>
        <taxon>Gemmataceae</taxon>
        <taxon>Gemmata</taxon>
    </lineage>
</organism>
<dbReference type="InterPro" id="IPR036412">
    <property type="entry name" value="HAD-like_sf"/>
</dbReference>
<dbReference type="Gene3D" id="1.10.150.240">
    <property type="entry name" value="Putative phosphatase, domain 2"/>
    <property type="match status" value="1"/>
</dbReference>
<dbReference type="InterPro" id="IPR006439">
    <property type="entry name" value="HAD-SF_hydro_IA"/>
</dbReference>
<proteinExistence type="inferred from homology"/>
<comment type="similarity">
    <text evidence="1">Belongs to the HAD-like hydrolase superfamily. CbbY/CbbZ/Gph/YieH family.</text>
</comment>
<dbReference type="SFLD" id="SFLDG01135">
    <property type="entry name" value="C1.5.6:_HAD__Beta-PGM__Phospha"/>
    <property type="match status" value="1"/>
</dbReference>
<accession>A0ABU5F4Y4</accession>
<dbReference type="SFLD" id="SFLDS00003">
    <property type="entry name" value="Haloacid_Dehalogenase"/>
    <property type="match status" value="1"/>
</dbReference>
<dbReference type="NCBIfam" id="TIGR02009">
    <property type="entry name" value="PGMB-YQAB-SF"/>
    <property type="match status" value="1"/>
</dbReference>
<dbReference type="Proteomes" id="UP001272242">
    <property type="component" value="Unassembled WGS sequence"/>
</dbReference>
<gene>
    <name evidence="2" type="ORF">R5W23_003836</name>
</gene>
<dbReference type="CDD" id="cd07505">
    <property type="entry name" value="HAD_BPGM-like"/>
    <property type="match status" value="1"/>
</dbReference>
<evidence type="ECO:0000313" key="2">
    <source>
        <dbReference type="EMBL" id="MDY3562370.1"/>
    </source>
</evidence>
<dbReference type="Pfam" id="PF00702">
    <property type="entry name" value="Hydrolase"/>
    <property type="match status" value="1"/>
</dbReference>
<name>A0ABU5F4Y4_9BACT</name>
<dbReference type="InterPro" id="IPR023214">
    <property type="entry name" value="HAD_sf"/>
</dbReference>
<dbReference type="InterPro" id="IPR023198">
    <property type="entry name" value="PGP-like_dom2"/>
</dbReference>
<dbReference type="PANTHER" id="PTHR43481:SF4">
    <property type="entry name" value="GLYCEROL-1-PHOSPHATE PHOSPHOHYDROLASE 1-RELATED"/>
    <property type="match status" value="1"/>
</dbReference>
<dbReference type="PANTHER" id="PTHR43481">
    <property type="entry name" value="FRUCTOSE-1-PHOSPHATE PHOSPHATASE"/>
    <property type="match status" value="1"/>
</dbReference>
<evidence type="ECO:0000313" key="3">
    <source>
        <dbReference type="Proteomes" id="UP001272242"/>
    </source>
</evidence>
<dbReference type="SUPFAM" id="SSF56784">
    <property type="entry name" value="HAD-like"/>
    <property type="match status" value="1"/>
</dbReference>